<dbReference type="EMBL" id="CP046640">
    <property type="protein sequence ID" value="QTL97018.1"/>
    <property type="molecule type" value="Genomic_DNA"/>
</dbReference>
<name>A0A8A7KBS3_9FIRM</name>
<dbReference type="KEGG" id="ifn:GM661_03010"/>
<evidence type="ECO:0000313" key="2">
    <source>
        <dbReference type="EMBL" id="QTL97018.1"/>
    </source>
</evidence>
<sequence>MSENMLNHKELLTFTNLTNLQWEFVDLETIKNGGSRDGKGNEYVDNNISTQLNDLLTPKVFVEEDKEGKFENYVYMKNVEERDKIGAKDEEQGFVQLRRNAGIAMEYLEKIGTDNKEGDFLKDWEVIYGGDNYQVVADYINNKWSRLCQFLNSIDETLNLDEKEKIDPGRESIEDIAGWKTGIRIGVTGLSLGLSYMGVNKKYPKIVEKVSLQETVKKFLSSAGKSAAQKSVENHAALALVMSIILYNNDPLKLTKKIVGTGEEEILKRLSKELERNIPEDIEGEEIIFDENLDMRDTGFRAVVFRKKAGNNQGKDQIVIAYKGGKKEDKHGFPQEFELLQIVYHKIRQANPEAEISFTGYNRGADLSFINALYADYRKVHTVEKDDTLSQIAQDKYGDAGLGDERLEHPDGTVYQDSEIHPGEEVYYYDQADQRRKAVLFYSSIEELKDYLQFTPDNIGQEYQPFRVVTISALGSGINDFASRVLISTAVVMVKIARGASLASLGIRGLLFYNLQLAVITLIVSLIFESGQNYLSKLGYQEIHETLKDLNLLEEKKDISPEGTGQEIIEGYITDDFCKKPYISLEVPYFDQQEKRFKGEEVKIDKEIAIHIIKNRLIDFETTEYKAVTLRKGEEGAGDSIFINALSLGWIRLVKEEDDIFKARSLVLSQDTHPSDNNPIAPADDGSGYKNNLADLDDMEIVPVSQLKRQLIQLEGEYEQAGRETKADLYPEIREIEDKINSLKAYQEEIRAGQMMMAIMEIIATMQRNWERNRNKIEALYWDLAAMYRGEQSITISNNVLKLAGAIKEKEGTRNDYNGVTASEFGFMPYLKKEDGNIAKENPVLREEYKASLFKTLVLYSKTKVQLDGSDPHNLVSRYMDDKFSLKEISANHRHLFREKDKNQVFVQMMENIGEYIAWDMEGEKHVGFNHYETFFKEVQAQPELLEKYYQENEEDKDEWNPLGVLSRNKGSLTLNPQAAEEAVLEYKYNPNDFIRGGVMELTISKPLWDPTKVAFKETLDIKSFARDNSTVQYFIKNTDIDMDCETRERVRIAKNIVNEKRINDDILI</sequence>
<dbReference type="Proteomes" id="UP000665020">
    <property type="component" value="Chromosome"/>
</dbReference>
<evidence type="ECO:0000256" key="1">
    <source>
        <dbReference type="SAM" id="MobiDB-lite"/>
    </source>
</evidence>
<dbReference type="AlphaFoldDB" id="A0A8A7KBS3"/>
<reference evidence="2" key="1">
    <citation type="submission" date="2019-12" db="EMBL/GenBank/DDBJ databases">
        <authorList>
            <person name="zhang j."/>
            <person name="sun C.M."/>
        </authorList>
    </citation>
    <scope>NUCLEOTIDE SEQUENCE</scope>
    <source>
        <strain evidence="2">NS-1</strain>
    </source>
</reference>
<feature type="region of interest" description="Disordered" evidence="1">
    <location>
        <begin position="670"/>
        <end position="689"/>
    </location>
</feature>
<gene>
    <name evidence="2" type="ORF">GM661_03010</name>
</gene>
<accession>A0A8A7KBS3</accession>
<dbReference type="RefSeq" id="WP_230868682.1">
    <property type="nucleotide sequence ID" value="NZ_CP046640.1"/>
</dbReference>
<protein>
    <submittedName>
        <fullName evidence="2">Uncharacterized protein</fullName>
    </submittedName>
</protein>
<proteinExistence type="predicted"/>
<organism evidence="2 3">
    <name type="scientific">Iocasia fonsfrigidae</name>
    <dbReference type="NCBI Taxonomy" id="2682810"/>
    <lineage>
        <taxon>Bacteria</taxon>
        <taxon>Bacillati</taxon>
        <taxon>Bacillota</taxon>
        <taxon>Clostridia</taxon>
        <taxon>Halanaerobiales</taxon>
        <taxon>Halanaerobiaceae</taxon>
        <taxon>Iocasia</taxon>
    </lineage>
</organism>
<evidence type="ECO:0000313" key="3">
    <source>
        <dbReference type="Proteomes" id="UP000665020"/>
    </source>
</evidence>
<keyword evidence="3" id="KW-1185">Reference proteome</keyword>